<name>X1BG36_9ZZZZ</name>
<dbReference type="AlphaFoldDB" id="X1BG36"/>
<sequence length="186" mass="20964">MNKRKRSKQGPKVSTPPIKTPQITPKPKTQRAPAPLLDKRAFTGHDKGKVHQYLDVQGCPTEFRSTGLMTLLRFQRENPTFYKFVDEKKPDYGASPADLEIPPEVVKYLSNKNILKLYTFQEQAFTHIEKGSDIVIEAPTGQGKTEAFILPLIKKLAQTGKSNSRCVKVLLLYPTKALAHDQYGKI</sequence>
<dbReference type="GO" id="GO:0006289">
    <property type="term" value="P:nucleotide-excision repair"/>
    <property type="evidence" value="ECO:0007669"/>
    <property type="project" value="TreeGrafter"/>
</dbReference>
<reference evidence="3" key="1">
    <citation type="journal article" date="2014" name="Front. Microbiol.">
        <title>High frequency of phylogenetically diverse reductive dehalogenase-homologous genes in deep subseafloor sedimentary metagenomes.</title>
        <authorList>
            <person name="Kawai M."/>
            <person name="Futagami T."/>
            <person name="Toyoda A."/>
            <person name="Takaki Y."/>
            <person name="Nishi S."/>
            <person name="Hori S."/>
            <person name="Arai W."/>
            <person name="Tsubouchi T."/>
            <person name="Morono Y."/>
            <person name="Uchiyama I."/>
            <person name="Ito T."/>
            <person name="Fujiyama A."/>
            <person name="Inagaki F."/>
            <person name="Takami H."/>
        </authorList>
    </citation>
    <scope>NUCLEOTIDE SEQUENCE</scope>
    <source>
        <strain evidence="3">Expedition CK06-06</strain>
    </source>
</reference>
<dbReference type="PANTHER" id="PTHR47957">
    <property type="entry name" value="ATP-DEPENDENT HELICASE HRQ1"/>
    <property type="match status" value="1"/>
</dbReference>
<dbReference type="SUPFAM" id="SSF52540">
    <property type="entry name" value="P-loop containing nucleoside triphosphate hydrolases"/>
    <property type="match status" value="1"/>
</dbReference>
<feature type="region of interest" description="Disordered" evidence="1">
    <location>
        <begin position="1"/>
        <end position="36"/>
    </location>
</feature>
<evidence type="ECO:0000259" key="2">
    <source>
        <dbReference type="PROSITE" id="PS51192"/>
    </source>
</evidence>
<feature type="domain" description="Helicase ATP-binding" evidence="2">
    <location>
        <begin position="125"/>
        <end position="186"/>
    </location>
</feature>
<dbReference type="PROSITE" id="PS51192">
    <property type="entry name" value="HELICASE_ATP_BIND_1"/>
    <property type="match status" value="1"/>
</dbReference>
<gene>
    <name evidence="3" type="ORF">S01H4_24106</name>
</gene>
<dbReference type="Gene3D" id="3.40.50.300">
    <property type="entry name" value="P-loop containing nucleotide triphosphate hydrolases"/>
    <property type="match status" value="1"/>
</dbReference>
<feature type="compositionally biased region" description="Low complexity" evidence="1">
    <location>
        <begin position="15"/>
        <end position="27"/>
    </location>
</feature>
<dbReference type="GO" id="GO:0005524">
    <property type="term" value="F:ATP binding"/>
    <property type="evidence" value="ECO:0007669"/>
    <property type="project" value="InterPro"/>
</dbReference>
<dbReference type="InterPro" id="IPR011545">
    <property type="entry name" value="DEAD/DEAH_box_helicase_dom"/>
</dbReference>
<dbReference type="GO" id="GO:0043138">
    <property type="term" value="F:3'-5' DNA helicase activity"/>
    <property type="evidence" value="ECO:0007669"/>
    <property type="project" value="TreeGrafter"/>
</dbReference>
<dbReference type="Pfam" id="PF00270">
    <property type="entry name" value="DEAD"/>
    <property type="match status" value="1"/>
</dbReference>
<comment type="caution">
    <text evidence="3">The sequence shown here is derived from an EMBL/GenBank/DDBJ whole genome shotgun (WGS) entry which is preliminary data.</text>
</comment>
<organism evidence="3">
    <name type="scientific">marine sediment metagenome</name>
    <dbReference type="NCBI Taxonomy" id="412755"/>
    <lineage>
        <taxon>unclassified sequences</taxon>
        <taxon>metagenomes</taxon>
        <taxon>ecological metagenomes</taxon>
    </lineage>
</organism>
<dbReference type="GO" id="GO:0005634">
    <property type="term" value="C:nucleus"/>
    <property type="evidence" value="ECO:0007669"/>
    <property type="project" value="TreeGrafter"/>
</dbReference>
<dbReference type="InterPro" id="IPR027417">
    <property type="entry name" value="P-loop_NTPase"/>
</dbReference>
<evidence type="ECO:0000256" key="1">
    <source>
        <dbReference type="SAM" id="MobiDB-lite"/>
    </source>
</evidence>
<proteinExistence type="predicted"/>
<dbReference type="GO" id="GO:0036297">
    <property type="term" value="P:interstrand cross-link repair"/>
    <property type="evidence" value="ECO:0007669"/>
    <property type="project" value="TreeGrafter"/>
</dbReference>
<accession>X1BG36</accession>
<dbReference type="InterPro" id="IPR014001">
    <property type="entry name" value="Helicase_ATP-bd"/>
</dbReference>
<dbReference type="PANTHER" id="PTHR47957:SF3">
    <property type="entry name" value="ATP-DEPENDENT HELICASE HRQ1"/>
    <property type="match status" value="1"/>
</dbReference>
<evidence type="ECO:0000313" key="3">
    <source>
        <dbReference type="EMBL" id="GAG83068.1"/>
    </source>
</evidence>
<feature type="non-terminal residue" evidence="3">
    <location>
        <position position="186"/>
    </location>
</feature>
<dbReference type="EMBL" id="BART01011284">
    <property type="protein sequence ID" value="GAG83068.1"/>
    <property type="molecule type" value="Genomic_DNA"/>
</dbReference>
<protein>
    <recommendedName>
        <fullName evidence="2">Helicase ATP-binding domain-containing protein</fullName>
    </recommendedName>
</protein>
<dbReference type="GO" id="GO:0003676">
    <property type="term" value="F:nucleic acid binding"/>
    <property type="evidence" value="ECO:0007669"/>
    <property type="project" value="InterPro"/>
</dbReference>